<feature type="region of interest" description="Disordered" evidence="5">
    <location>
        <begin position="1"/>
        <end position="25"/>
    </location>
</feature>
<name>A0ABQ7JY54_9FUNG</name>
<accession>A0ABQ7JY54</accession>
<dbReference type="Proteomes" id="UP001194696">
    <property type="component" value="Unassembled WGS sequence"/>
</dbReference>
<keyword evidence="3 6" id="KW-1133">Transmembrane helix</keyword>
<dbReference type="EMBL" id="JAAAIM010000522">
    <property type="protein sequence ID" value="KAG0287061.1"/>
    <property type="molecule type" value="Genomic_DNA"/>
</dbReference>
<evidence type="ECO:0000256" key="3">
    <source>
        <dbReference type="ARBA" id="ARBA00022989"/>
    </source>
</evidence>
<evidence type="ECO:0008006" key="9">
    <source>
        <dbReference type="Google" id="ProtNLM"/>
    </source>
</evidence>
<dbReference type="InterPro" id="IPR036259">
    <property type="entry name" value="MFS_trans_sf"/>
</dbReference>
<evidence type="ECO:0000256" key="4">
    <source>
        <dbReference type="ARBA" id="ARBA00023136"/>
    </source>
</evidence>
<dbReference type="PANTHER" id="PTHR23507">
    <property type="entry name" value="ZGC:174356"/>
    <property type="match status" value="1"/>
</dbReference>
<comment type="subcellular location">
    <subcellularLocation>
        <location evidence="1">Membrane</location>
        <topology evidence="1">Multi-pass membrane protein</topology>
    </subcellularLocation>
</comment>
<evidence type="ECO:0000256" key="1">
    <source>
        <dbReference type="ARBA" id="ARBA00004141"/>
    </source>
</evidence>
<protein>
    <recommendedName>
        <fullName evidence="9">MFS general substrate transporter</fullName>
    </recommendedName>
</protein>
<evidence type="ECO:0000313" key="7">
    <source>
        <dbReference type="EMBL" id="KAG0287061.1"/>
    </source>
</evidence>
<dbReference type="SUPFAM" id="SSF103473">
    <property type="entry name" value="MFS general substrate transporter"/>
    <property type="match status" value="1"/>
</dbReference>
<feature type="transmembrane region" description="Helical" evidence="6">
    <location>
        <begin position="111"/>
        <end position="131"/>
    </location>
</feature>
<feature type="compositionally biased region" description="Low complexity" evidence="5">
    <location>
        <begin position="1"/>
        <end position="11"/>
    </location>
</feature>
<feature type="transmembrane region" description="Helical" evidence="6">
    <location>
        <begin position="414"/>
        <end position="433"/>
    </location>
</feature>
<feature type="transmembrane region" description="Helical" evidence="6">
    <location>
        <begin position="143"/>
        <end position="162"/>
    </location>
</feature>
<sequence length="537" mass="58596">MDDPVAVAAAHDAQESTPLLKRNNNNDHVDETPKWYWPWPAAYWATIPVIFLAGLAVGPMVAMYTPLIKQLFCERGIPDLFKDKNSDHLFLLPGDENDCDSPEYSAAIAKFYGVLNSLSAVLITLTVRYWSSLSDKIGRRKTMLIWAIGTTVAQTFPLVVYYNKGMSLYFLWVGSLIEGMVGSILCLLALVHSYASDVSSPEQRTVIFGRMMAGWYTGLGIGSAIGGVVAKKFGMITVFWFLPTIALIDVLYLLMIPESLTVAKLAGNNKSNMPNSQSQATLIDVDGSSNLERSNTLSPNIAKPTGPNSHQSWFERIIRSIVPEPLPHRLGGKYSVVVLMITCFFALLSVMGAMYQSSNYLIYRFKWTGTELSYMGAIQGLSRLVSLTVLLPLIKKLSPAGAKTNPAIAISFDLKVMIVGLWIEAVTFLIYALSPVGEGFYIGGMTGAVGSLFFPATRGVMSQSVAPELLGKTLGTLATFESFAAVIAPALYGWIYALTLRTHPSFVFSVAAFVIMMASGLAVTVAVAHRNEMKRRA</sequence>
<dbReference type="Pfam" id="PF07690">
    <property type="entry name" value="MFS_1"/>
    <property type="match status" value="1"/>
</dbReference>
<evidence type="ECO:0000256" key="6">
    <source>
        <dbReference type="SAM" id="Phobius"/>
    </source>
</evidence>
<dbReference type="InterPro" id="IPR011701">
    <property type="entry name" value="MFS"/>
</dbReference>
<evidence type="ECO:0000256" key="2">
    <source>
        <dbReference type="ARBA" id="ARBA00022692"/>
    </source>
</evidence>
<feature type="transmembrane region" description="Helical" evidence="6">
    <location>
        <begin position="41"/>
        <end position="62"/>
    </location>
</feature>
<dbReference type="Gene3D" id="1.20.1250.20">
    <property type="entry name" value="MFS general substrate transporter like domains"/>
    <property type="match status" value="1"/>
</dbReference>
<evidence type="ECO:0000313" key="8">
    <source>
        <dbReference type="Proteomes" id="UP001194696"/>
    </source>
</evidence>
<comment type="caution">
    <text evidence="7">The sequence shown here is derived from an EMBL/GenBank/DDBJ whole genome shotgun (WGS) entry which is preliminary data.</text>
</comment>
<evidence type="ECO:0000256" key="5">
    <source>
        <dbReference type="SAM" id="MobiDB-lite"/>
    </source>
</evidence>
<keyword evidence="2 6" id="KW-0812">Transmembrane</keyword>
<feature type="transmembrane region" description="Helical" evidence="6">
    <location>
        <begin position="469"/>
        <end position="494"/>
    </location>
</feature>
<organism evidence="7 8">
    <name type="scientific">Linnemannia gamsii</name>
    <dbReference type="NCBI Taxonomy" id="64522"/>
    <lineage>
        <taxon>Eukaryota</taxon>
        <taxon>Fungi</taxon>
        <taxon>Fungi incertae sedis</taxon>
        <taxon>Mucoromycota</taxon>
        <taxon>Mortierellomycotina</taxon>
        <taxon>Mortierellomycetes</taxon>
        <taxon>Mortierellales</taxon>
        <taxon>Mortierellaceae</taxon>
        <taxon>Linnemannia</taxon>
    </lineage>
</organism>
<feature type="transmembrane region" description="Helical" evidence="6">
    <location>
        <begin position="212"/>
        <end position="230"/>
    </location>
</feature>
<feature type="transmembrane region" description="Helical" evidence="6">
    <location>
        <begin position="506"/>
        <end position="528"/>
    </location>
</feature>
<dbReference type="PANTHER" id="PTHR23507:SF1">
    <property type="entry name" value="FI18259P1-RELATED"/>
    <property type="match status" value="1"/>
</dbReference>
<feature type="transmembrane region" description="Helical" evidence="6">
    <location>
        <begin position="236"/>
        <end position="255"/>
    </location>
</feature>
<feature type="transmembrane region" description="Helical" evidence="6">
    <location>
        <begin position="439"/>
        <end position="457"/>
    </location>
</feature>
<feature type="transmembrane region" description="Helical" evidence="6">
    <location>
        <begin position="334"/>
        <end position="354"/>
    </location>
</feature>
<keyword evidence="4 6" id="KW-0472">Membrane</keyword>
<reference evidence="7 8" key="1">
    <citation type="journal article" date="2020" name="Fungal Divers.">
        <title>Resolving the Mortierellaceae phylogeny through synthesis of multi-gene phylogenetics and phylogenomics.</title>
        <authorList>
            <person name="Vandepol N."/>
            <person name="Liber J."/>
            <person name="Desiro A."/>
            <person name="Na H."/>
            <person name="Kennedy M."/>
            <person name="Barry K."/>
            <person name="Grigoriev I.V."/>
            <person name="Miller A.N."/>
            <person name="O'Donnell K."/>
            <person name="Stajich J.E."/>
            <person name="Bonito G."/>
        </authorList>
    </citation>
    <scope>NUCLEOTIDE SEQUENCE [LARGE SCALE GENOMIC DNA]</scope>
    <source>
        <strain evidence="7 8">AD045</strain>
    </source>
</reference>
<proteinExistence type="predicted"/>
<gene>
    <name evidence="7" type="ORF">BGZ96_008969</name>
</gene>
<feature type="transmembrane region" description="Helical" evidence="6">
    <location>
        <begin position="168"/>
        <end position="191"/>
    </location>
</feature>
<keyword evidence="8" id="KW-1185">Reference proteome</keyword>